<comment type="caution">
    <text evidence="1">The sequence shown here is derived from an EMBL/GenBank/DDBJ whole genome shotgun (WGS) entry which is preliminary data.</text>
</comment>
<dbReference type="EMBL" id="CATQJA010001052">
    <property type="protein sequence ID" value="CAJ0565484.1"/>
    <property type="molecule type" value="Genomic_DNA"/>
</dbReference>
<dbReference type="Proteomes" id="UP001177023">
    <property type="component" value="Unassembled WGS sequence"/>
</dbReference>
<evidence type="ECO:0000313" key="1">
    <source>
        <dbReference type="EMBL" id="CAJ0565484.1"/>
    </source>
</evidence>
<feature type="non-terminal residue" evidence="1">
    <location>
        <position position="28"/>
    </location>
</feature>
<evidence type="ECO:0000313" key="2">
    <source>
        <dbReference type="Proteomes" id="UP001177023"/>
    </source>
</evidence>
<dbReference type="AlphaFoldDB" id="A0AA36CBU3"/>
<proteinExistence type="predicted"/>
<accession>A0AA36CBU3</accession>
<gene>
    <name evidence="1" type="ORF">MSPICULIGERA_LOCUS4124</name>
</gene>
<organism evidence="1 2">
    <name type="scientific">Mesorhabditis spiculigera</name>
    <dbReference type="NCBI Taxonomy" id="96644"/>
    <lineage>
        <taxon>Eukaryota</taxon>
        <taxon>Metazoa</taxon>
        <taxon>Ecdysozoa</taxon>
        <taxon>Nematoda</taxon>
        <taxon>Chromadorea</taxon>
        <taxon>Rhabditida</taxon>
        <taxon>Rhabditina</taxon>
        <taxon>Rhabditomorpha</taxon>
        <taxon>Rhabditoidea</taxon>
        <taxon>Rhabditidae</taxon>
        <taxon>Mesorhabditinae</taxon>
        <taxon>Mesorhabditis</taxon>
    </lineage>
</organism>
<name>A0AA36CBU3_9BILA</name>
<sequence>MDPQEVMENSVSTFVRNGTGEYANYTDL</sequence>
<keyword evidence="2" id="KW-1185">Reference proteome</keyword>
<protein>
    <submittedName>
        <fullName evidence="1">Uncharacterized protein</fullName>
    </submittedName>
</protein>
<reference evidence="1" key="1">
    <citation type="submission" date="2023-06" db="EMBL/GenBank/DDBJ databases">
        <authorList>
            <person name="Delattre M."/>
        </authorList>
    </citation>
    <scope>NUCLEOTIDE SEQUENCE</scope>
    <source>
        <strain evidence="1">AF72</strain>
    </source>
</reference>